<evidence type="ECO:0000256" key="33">
    <source>
        <dbReference type="ARBA" id="ARBA00048760"/>
    </source>
</evidence>
<comment type="subunit">
    <text evidence="4">Homotetramer.</text>
</comment>
<dbReference type="GO" id="GO:0008453">
    <property type="term" value="F:alanine-glyoxylate transaminase activity"/>
    <property type="evidence" value="ECO:0007669"/>
    <property type="project" value="UniProtKB-EC"/>
</dbReference>
<dbReference type="GO" id="GO:0030170">
    <property type="term" value="F:pyridoxal phosphate binding"/>
    <property type="evidence" value="ECO:0007669"/>
    <property type="project" value="InterPro"/>
</dbReference>
<evidence type="ECO:0000256" key="5">
    <source>
        <dbReference type="ARBA" id="ARBA00013049"/>
    </source>
</evidence>
<evidence type="ECO:0000256" key="1">
    <source>
        <dbReference type="ARBA" id="ARBA00001933"/>
    </source>
</evidence>
<comment type="catalytic activity">
    <reaction evidence="23">
        <text>N(omega),N('omega)-dimethyl-L-arginine + pyruvate = 5-(3,3'-dimethylguanidino)-2-oxopentanoate + L-alanine</text>
        <dbReference type="Rhea" id="RHEA:77307"/>
        <dbReference type="ChEBI" id="CHEBI:15361"/>
        <dbReference type="ChEBI" id="CHEBI:57972"/>
        <dbReference type="ChEBI" id="CHEBI:197308"/>
        <dbReference type="ChEBI" id="CHEBI:197310"/>
    </reaction>
</comment>
<evidence type="ECO:0000256" key="29">
    <source>
        <dbReference type="ARBA" id="ARBA00047892"/>
    </source>
</evidence>
<evidence type="ECO:0000256" key="36">
    <source>
        <dbReference type="ARBA" id="ARBA00058068"/>
    </source>
</evidence>
<reference evidence="38" key="2">
    <citation type="submission" date="2025-09" db="UniProtKB">
        <authorList>
            <consortium name="Ensembl"/>
        </authorList>
    </citation>
    <scope>IDENTIFICATION</scope>
</reference>
<evidence type="ECO:0000256" key="11">
    <source>
        <dbReference type="ARBA" id="ARBA00039862"/>
    </source>
</evidence>
<comment type="catalytic activity">
    <reaction evidence="30">
        <text>L-ornithine + glyoxylate = 5-amino-2-oxopentanoate + glycine</text>
        <dbReference type="Rhea" id="RHEA:77331"/>
        <dbReference type="ChEBI" id="CHEBI:36655"/>
        <dbReference type="ChEBI" id="CHEBI:46911"/>
        <dbReference type="ChEBI" id="CHEBI:57305"/>
        <dbReference type="ChEBI" id="CHEBI:58802"/>
    </reaction>
</comment>
<name>A0A8D2CPN9_SCIVU</name>
<evidence type="ECO:0000256" key="3">
    <source>
        <dbReference type="ARBA" id="ARBA00008954"/>
    </source>
</evidence>
<comment type="catalytic activity">
    <reaction evidence="19">
        <text>N(omega),N(omega)-dimethyl-L-arginine + oxaloacetate = 5-(3,3-dimethylguanidino)-2-oxopentanoate + L-aspartate</text>
        <dbReference type="Rhea" id="RHEA:77343"/>
        <dbReference type="ChEBI" id="CHEBI:16452"/>
        <dbReference type="ChEBI" id="CHEBI:29991"/>
        <dbReference type="ChEBI" id="CHEBI:58326"/>
        <dbReference type="ChEBI" id="CHEBI:197301"/>
    </reaction>
</comment>
<comment type="catalytic activity">
    <reaction evidence="9">
        <text>glyoxylate + L-alanine = glycine + pyruvate</text>
        <dbReference type="Rhea" id="RHEA:24248"/>
        <dbReference type="ChEBI" id="CHEBI:15361"/>
        <dbReference type="ChEBI" id="CHEBI:36655"/>
        <dbReference type="ChEBI" id="CHEBI:57305"/>
        <dbReference type="ChEBI" id="CHEBI:57972"/>
        <dbReference type="EC" id="2.6.1.44"/>
    </reaction>
    <physiologicalReaction direction="left-to-right" evidence="9">
        <dbReference type="Rhea" id="RHEA:24249"/>
    </physiologicalReaction>
</comment>
<keyword evidence="8 37" id="KW-0663">Pyridoxal phosphate</keyword>
<evidence type="ECO:0000256" key="9">
    <source>
        <dbReference type="ARBA" id="ARBA00033660"/>
    </source>
</evidence>
<comment type="function">
    <text evidence="36">Multifunctional aminotransferase with a broad substrate specificity. Catalyzes the conversion of glyoxylate to glycine using alanine as the amino donor. Catalyzes metabolism of not L- but the D-isomer of D-beta-aminoisobutyric acid to generate 2-methyl-3-oxopropanoate and alanine. Catalyzes the transfer of the amino group from beta-alanine to pyruvate to yield L-alanine and 3-oxopropanoate. Can metabolize NG-monomethyl-L-arginine (NMMA), asymmetric NG,NG-dimethyl-L-arginine (ADMA) and symmetric NG,N'G-dimethyl-L-arginine (SDMA). ADMA is a potent inhibitor of nitric-oxide (NO) synthase, and this activity provides mechanism through which the kidney regulates blood pressure.</text>
</comment>
<evidence type="ECO:0000256" key="8">
    <source>
        <dbReference type="ARBA" id="ARBA00022898"/>
    </source>
</evidence>
<evidence type="ECO:0000256" key="13">
    <source>
        <dbReference type="ARBA" id="ARBA00041845"/>
    </source>
</evidence>
<evidence type="ECO:0000256" key="23">
    <source>
        <dbReference type="ARBA" id="ARBA00043798"/>
    </source>
</evidence>
<comment type="catalytic activity">
    <reaction evidence="21">
        <text>N(omega)-methyl-L-arginine + pyruvate = 5-(3-methylguanidino)-2-oxopentanoate + L-alanine</text>
        <dbReference type="Rhea" id="RHEA:77319"/>
        <dbReference type="ChEBI" id="CHEBI:15361"/>
        <dbReference type="ChEBI" id="CHEBI:57972"/>
        <dbReference type="ChEBI" id="CHEBI:114953"/>
        <dbReference type="ChEBI" id="CHEBI:197314"/>
    </reaction>
</comment>
<evidence type="ECO:0000256" key="21">
    <source>
        <dbReference type="ARBA" id="ARBA00043758"/>
    </source>
</evidence>
<evidence type="ECO:0000256" key="25">
    <source>
        <dbReference type="ARBA" id="ARBA00043826"/>
    </source>
</evidence>
<evidence type="ECO:0000256" key="19">
    <source>
        <dbReference type="ARBA" id="ARBA00043749"/>
    </source>
</evidence>
<dbReference type="OrthoDB" id="10261433at2759"/>
<dbReference type="Gene3D" id="3.40.640.10">
    <property type="entry name" value="Type I PLP-dependent aspartate aminotransferase-like (Major domain)"/>
    <property type="match status" value="1"/>
</dbReference>
<comment type="catalytic activity">
    <reaction evidence="32">
        <text>N(omega),N(omega)-dimethyl-L-arginine + 2-oxobutanoate = 5-(3,3-dimethylguanidino)-2-oxopentanoate + (2S)-2-aminobutanoate</text>
        <dbReference type="Rhea" id="RHEA:77351"/>
        <dbReference type="ChEBI" id="CHEBI:16763"/>
        <dbReference type="ChEBI" id="CHEBI:58326"/>
        <dbReference type="ChEBI" id="CHEBI:74359"/>
        <dbReference type="ChEBI" id="CHEBI:197301"/>
    </reaction>
</comment>
<dbReference type="EC" id="2.6.1.18" evidence="26"/>
<dbReference type="AlphaFoldDB" id="A0A8D2CPN9"/>
<dbReference type="Pfam" id="PF00202">
    <property type="entry name" value="Aminotran_3"/>
    <property type="match status" value="1"/>
</dbReference>
<evidence type="ECO:0000256" key="24">
    <source>
        <dbReference type="ARBA" id="ARBA00043825"/>
    </source>
</evidence>
<evidence type="ECO:0000256" key="14">
    <source>
        <dbReference type="ARBA" id="ARBA00042611"/>
    </source>
</evidence>
<dbReference type="CDD" id="cd00610">
    <property type="entry name" value="OAT_like"/>
    <property type="match status" value="1"/>
</dbReference>
<evidence type="ECO:0000256" key="15">
    <source>
        <dbReference type="ARBA" id="ARBA00042669"/>
    </source>
</evidence>
<comment type="catalytic activity">
    <reaction evidence="20">
        <text>2-oxobutanoate + L-alanine = (2S)-2-aminobutanoate + pyruvate</text>
        <dbReference type="Rhea" id="RHEA:77355"/>
        <dbReference type="ChEBI" id="CHEBI:15361"/>
        <dbReference type="ChEBI" id="CHEBI:16763"/>
        <dbReference type="ChEBI" id="CHEBI:57972"/>
        <dbReference type="ChEBI" id="CHEBI:74359"/>
        <dbReference type="EC" id="2.6.1.44"/>
    </reaction>
</comment>
<dbReference type="EC" id="2.6.1.40" evidence="10"/>
<dbReference type="GO" id="GO:0009436">
    <property type="term" value="P:glyoxylate catabolic process"/>
    <property type="evidence" value="ECO:0007669"/>
    <property type="project" value="TreeGrafter"/>
</dbReference>
<evidence type="ECO:0000256" key="37">
    <source>
        <dbReference type="RuleBase" id="RU003560"/>
    </source>
</evidence>
<keyword evidence="6" id="KW-0032">Aminotransferase</keyword>
<evidence type="ECO:0000256" key="32">
    <source>
        <dbReference type="ARBA" id="ARBA00048560"/>
    </source>
</evidence>
<dbReference type="FunFam" id="3.90.1150.10:FF:000105">
    <property type="entry name" value="alanine--glyoxylate aminotransferase 2, mitochondrial isoform X3"/>
    <property type="match status" value="1"/>
</dbReference>
<dbReference type="Ensembl" id="ENSSVLT00005012026.1">
    <property type="protein sequence ID" value="ENSSVLP00005010870.1"/>
    <property type="gene ID" value="ENSSVLG00005008530.1"/>
</dbReference>
<keyword evidence="39" id="KW-1185">Reference proteome</keyword>
<evidence type="ECO:0000256" key="28">
    <source>
        <dbReference type="ARBA" id="ARBA00044258"/>
    </source>
</evidence>
<dbReference type="GO" id="GO:0019481">
    <property type="term" value="P:L-alanine catabolic process, by transamination"/>
    <property type="evidence" value="ECO:0007669"/>
    <property type="project" value="TreeGrafter"/>
</dbReference>
<dbReference type="GO" id="GO:0047305">
    <property type="term" value="F:(R)-3-amino-2-methylpropionate-pyruvate transaminase activity"/>
    <property type="evidence" value="ECO:0007669"/>
    <property type="project" value="UniProtKB-EC"/>
</dbReference>
<keyword evidence="7" id="KW-0808">Transferase</keyword>
<dbReference type="GeneTree" id="ENSGT00940000156125"/>
<dbReference type="Gene3D" id="3.90.1150.10">
    <property type="entry name" value="Aspartate Aminotransferase, domain 1"/>
    <property type="match status" value="1"/>
</dbReference>
<evidence type="ECO:0000256" key="20">
    <source>
        <dbReference type="ARBA" id="ARBA00043751"/>
    </source>
</evidence>
<organism evidence="38 39">
    <name type="scientific">Sciurus vulgaris</name>
    <name type="common">Eurasian red squirrel</name>
    <dbReference type="NCBI Taxonomy" id="55149"/>
    <lineage>
        <taxon>Eukaryota</taxon>
        <taxon>Metazoa</taxon>
        <taxon>Chordata</taxon>
        <taxon>Craniata</taxon>
        <taxon>Vertebrata</taxon>
        <taxon>Euteleostomi</taxon>
        <taxon>Mammalia</taxon>
        <taxon>Eutheria</taxon>
        <taxon>Euarchontoglires</taxon>
        <taxon>Glires</taxon>
        <taxon>Rodentia</taxon>
        <taxon>Sciuromorpha</taxon>
        <taxon>Sciuridae</taxon>
        <taxon>Sciurinae</taxon>
        <taxon>Sciurini</taxon>
        <taxon>Sciurus</taxon>
    </lineage>
</organism>
<sequence>MTLAWRRLPRALCLETSSPRTSKLCPSLNPDASRISGTKLGLHSKPKMPPCDFLPEKYQSLAYDHVLEIHKKHLSPVATAYFQKPLLLHQGHMEWLFDSEGNRYLDFFSGIVTVSVGHCHPKVNAAAQKQLGRLWHTSSAFFHPSIHKYAQQLSALLPEPLVIFLVNSGSEANDLAMLMARAHSNNTDIISFRGAYHGCSPYTLGLTNVLAFKMELPSGMGCQSTMCPNVFHGPWGGSHCRDSPVQTIRKCSCVPDCCQAKEQYIEQFKDTLNTSVAKSIAGFFAEPIQGVNGVVQYPKGFLKEAFELVRERGGVCISDEVIKEENLQENCQEVGTYMLLKLAKLRDEFDIVGDVRGKGLMIGIEMVQDKASRQPLPPEEVSQIHEDCKNMGLILGRGGIFSQTFRIAPPMRITKPEVDFAVEVFHSALIQHMERRAKK</sequence>
<evidence type="ECO:0000256" key="2">
    <source>
        <dbReference type="ARBA" id="ARBA00004173"/>
    </source>
</evidence>
<comment type="catalytic activity">
    <reaction evidence="31">
        <text>2-oxohexanoate + N(omega),N(omega)-dimethyl-L-arginine = L-2-aminohexanoate + 5-(3,3-dimethylguanidino)-2-oxopentanoate</text>
        <dbReference type="Rhea" id="RHEA:77363"/>
        <dbReference type="ChEBI" id="CHEBI:35177"/>
        <dbReference type="ChEBI" id="CHEBI:58326"/>
        <dbReference type="ChEBI" id="CHEBI:58455"/>
        <dbReference type="ChEBI" id="CHEBI:197301"/>
    </reaction>
</comment>
<proteinExistence type="inferred from homology"/>
<evidence type="ECO:0000256" key="26">
    <source>
        <dbReference type="ARBA" id="ARBA00044055"/>
    </source>
</evidence>
<evidence type="ECO:0000256" key="17">
    <source>
        <dbReference type="ARBA" id="ARBA00043679"/>
    </source>
</evidence>
<accession>A0A8D2CPN9</accession>
<protein>
    <recommendedName>
        <fullName evidence="11">Alanine--glyoxylate aminotransferase 2, mitochondrial</fullName>
        <ecNumber evidence="26">2.6.1.18</ecNumber>
        <ecNumber evidence="10">2.6.1.40</ecNumber>
        <ecNumber evidence="5">2.6.1.44</ecNumber>
    </recommendedName>
    <alternativeName>
        <fullName evidence="12">(R)-3-amino-2-methylpropionate--pyruvate transaminase</fullName>
    </alternativeName>
    <alternativeName>
        <fullName evidence="14">Beta-ALAAT II</fullName>
    </alternativeName>
    <alternativeName>
        <fullName evidence="15">Beta-alanine-pyruvate aminotransferase</fullName>
    </alternativeName>
    <alternativeName>
        <fullName evidence="28">D-3-aminoisobutyrate-pyruvate aminotransferase</fullName>
    </alternativeName>
    <alternativeName>
        <fullName evidence="13">D-AIBAT</fullName>
    </alternativeName>
    <alternativeName>
        <fullName evidence="27">D-beta-aminoisobutyrate-pyruvate aminotransferase</fullName>
    </alternativeName>
</protein>
<dbReference type="GO" id="GO:0005739">
    <property type="term" value="C:mitochondrion"/>
    <property type="evidence" value="ECO:0007669"/>
    <property type="project" value="UniProtKB-SubCell"/>
</dbReference>
<evidence type="ECO:0000256" key="16">
    <source>
        <dbReference type="ARBA" id="ARBA00043669"/>
    </source>
</evidence>
<comment type="catalytic activity">
    <reaction evidence="22">
        <text>L-ornithine + pyruvate = 5-amino-2-oxopentanoate + L-alanine</text>
        <dbReference type="Rhea" id="RHEA:77327"/>
        <dbReference type="ChEBI" id="CHEBI:15361"/>
        <dbReference type="ChEBI" id="CHEBI:46911"/>
        <dbReference type="ChEBI" id="CHEBI:57972"/>
        <dbReference type="ChEBI" id="CHEBI:58802"/>
    </reaction>
</comment>
<evidence type="ECO:0000256" key="34">
    <source>
        <dbReference type="ARBA" id="ARBA00048916"/>
    </source>
</evidence>
<dbReference type="InterPro" id="IPR015421">
    <property type="entry name" value="PyrdxlP-dep_Trfase_major"/>
</dbReference>
<dbReference type="InterPro" id="IPR015422">
    <property type="entry name" value="PyrdxlP-dep_Trfase_small"/>
</dbReference>
<evidence type="ECO:0000256" key="27">
    <source>
        <dbReference type="ARBA" id="ARBA00044257"/>
    </source>
</evidence>
<gene>
    <name evidence="38" type="primary">AGXT2</name>
</gene>
<comment type="catalytic activity">
    <reaction evidence="16">
        <text>N(omega),N(omega)-dimethyl-L-arginine + pyruvate = 5-(3,3-dimethylguanidino)-2-oxopentanoate + L-alanine</text>
        <dbReference type="Rhea" id="RHEA:77303"/>
        <dbReference type="ChEBI" id="CHEBI:15361"/>
        <dbReference type="ChEBI" id="CHEBI:57972"/>
        <dbReference type="ChEBI" id="CHEBI:58326"/>
        <dbReference type="ChEBI" id="CHEBI:197301"/>
    </reaction>
</comment>
<dbReference type="GO" id="GO:0016223">
    <property type="term" value="F:beta-alanine:pyruvate transaminase activity"/>
    <property type="evidence" value="ECO:0007669"/>
    <property type="project" value="UniProtKB-EC"/>
</dbReference>
<comment type="subcellular location">
    <subcellularLocation>
        <location evidence="2">Mitochondrion</location>
    </subcellularLocation>
</comment>
<dbReference type="SUPFAM" id="SSF53383">
    <property type="entry name" value="PLP-dependent transferases"/>
    <property type="match status" value="1"/>
</dbReference>
<evidence type="ECO:0000256" key="6">
    <source>
        <dbReference type="ARBA" id="ARBA00022576"/>
    </source>
</evidence>
<dbReference type="EC" id="2.6.1.44" evidence="5"/>
<comment type="catalytic activity">
    <reaction evidence="34">
        <text>oxaloacetate + L-alanine = L-aspartate + pyruvate</text>
        <dbReference type="Rhea" id="RHEA:77347"/>
        <dbReference type="ChEBI" id="CHEBI:15361"/>
        <dbReference type="ChEBI" id="CHEBI:16452"/>
        <dbReference type="ChEBI" id="CHEBI:29991"/>
        <dbReference type="ChEBI" id="CHEBI:57972"/>
    </reaction>
</comment>
<dbReference type="InterPro" id="IPR005814">
    <property type="entry name" value="Aminotrans_3"/>
</dbReference>
<evidence type="ECO:0000256" key="12">
    <source>
        <dbReference type="ARBA" id="ARBA00041662"/>
    </source>
</evidence>
<evidence type="ECO:0000256" key="30">
    <source>
        <dbReference type="ARBA" id="ARBA00048264"/>
    </source>
</evidence>
<comment type="catalytic activity">
    <reaction evidence="17">
        <text>(2S)-2-aminobutanoate + glyoxylate = 2-oxobutanoate + glycine</text>
        <dbReference type="Rhea" id="RHEA:77339"/>
        <dbReference type="ChEBI" id="CHEBI:16763"/>
        <dbReference type="ChEBI" id="CHEBI:36655"/>
        <dbReference type="ChEBI" id="CHEBI:57305"/>
        <dbReference type="ChEBI" id="CHEBI:74359"/>
    </reaction>
</comment>
<comment type="catalytic activity">
    <reaction evidence="29">
        <text>N(omega),N(omega)-dimethyl-L-arginine + glyoxylate = 5-(3,3-dimethylguanidino)-2-oxopentanoate + glycine</text>
        <dbReference type="Rhea" id="RHEA:77311"/>
        <dbReference type="ChEBI" id="CHEBI:36655"/>
        <dbReference type="ChEBI" id="CHEBI:57305"/>
        <dbReference type="ChEBI" id="CHEBI:58326"/>
        <dbReference type="ChEBI" id="CHEBI:197301"/>
    </reaction>
</comment>
<evidence type="ECO:0000313" key="39">
    <source>
        <dbReference type="Proteomes" id="UP000694564"/>
    </source>
</evidence>
<evidence type="ECO:0000256" key="18">
    <source>
        <dbReference type="ARBA" id="ARBA00043726"/>
    </source>
</evidence>
<evidence type="ECO:0000256" key="22">
    <source>
        <dbReference type="ARBA" id="ARBA00043777"/>
    </source>
</evidence>
<evidence type="ECO:0000313" key="38">
    <source>
        <dbReference type="Ensembl" id="ENSSVLP00005010870.1"/>
    </source>
</evidence>
<dbReference type="InterPro" id="IPR015424">
    <property type="entry name" value="PyrdxlP-dep_Trfase"/>
</dbReference>
<reference evidence="38" key="1">
    <citation type="submission" date="2025-08" db="UniProtKB">
        <authorList>
            <consortium name="Ensembl"/>
        </authorList>
    </citation>
    <scope>IDENTIFICATION</scope>
</reference>
<comment type="catalytic activity">
    <reaction evidence="25">
        <text>2-oxopentanoate + N(omega),N(omega)-dimethyl-L-arginine = 5-(3,3-dimethylguanidino)-2-oxopentanoate + L-2-aminopentanoate</text>
        <dbReference type="Rhea" id="RHEA:77359"/>
        <dbReference type="ChEBI" id="CHEBI:28644"/>
        <dbReference type="ChEBI" id="CHEBI:58326"/>
        <dbReference type="ChEBI" id="CHEBI:58441"/>
        <dbReference type="ChEBI" id="CHEBI:197301"/>
    </reaction>
</comment>
<comment type="catalytic activity">
    <reaction evidence="18">
        <text>(R)-3-amino-2-methylpropanoate + pyruvate = 2-methyl-3-oxopropanoate + L-alanine</text>
        <dbReference type="Rhea" id="RHEA:18393"/>
        <dbReference type="ChEBI" id="CHEBI:15361"/>
        <dbReference type="ChEBI" id="CHEBI:57700"/>
        <dbReference type="ChEBI" id="CHEBI:57731"/>
        <dbReference type="ChEBI" id="CHEBI:57972"/>
        <dbReference type="EC" id="2.6.1.40"/>
    </reaction>
    <physiologicalReaction direction="left-to-right" evidence="18">
        <dbReference type="Rhea" id="RHEA:18394"/>
    </physiologicalReaction>
</comment>
<evidence type="ECO:0000256" key="7">
    <source>
        <dbReference type="ARBA" id="ARBA00022679"/>
    </source>
</evidence>
<evidence type="ECO:0000256" key="31">
    <source>
        <dbReference type="ARBA" id="ARBA00048500"/>
    </source>
</evidence>
<comment type="similarity">
    <text evidence="3 37">Belongs to the class-III pyridoxal-phosphate-dependent aminotransferase family.</text>
</comment>
<comment type="catalytic activity">
    <reaction evidence="35">
        <text>N(omega),N('omega)-dimethyl-L-arginine + glyoxylate = 5-(3,3'-dimethylguanidino)-2-oxopentanoate + glycine</text>
        <dbReference type="Rhea" id="RHEA:77315"/>
        <dbReference type="ChEBI" id="CHEBI:36655"/>
        <dbReference type="ChEBI" id="CHEBI:57305"/>
        <dbReference type="ChEBI" id="CHEBI:197308"/>
        <dbReference type="ChEBI" id="CHEBI:197310"/>
    </reaction>
</comment>
<comment type="cofactor">
    <cofactor evidence="1">
        <name>pyridoxal 5'-phosphate</name>
        <dbReference type="ChEBI" id="CHEBI:597326"/>
    </cofactor>
</comment>
<evidence type="ECO:0000256" key="4">
    <source>
        <dbReference type="ARBA" id="ARBA00011881"/>
    </source>
</evidence>
<comment type="catalytic activity">
    <reaction evidence="24">
        <text>3-oxopropanoate + L-alanine = beta-alanine + pyruvate</text>
        <dbReference type="Rhea" id="RHEA:14077"/>
        <dbReference type="ChEBI" id="CHEBI:15361"/>
        <dbReference type="ChEBI" id="CHEBI:33190"/>
        <dbReference type="ChEBI" id="CHEBI:57966"/>
        <dbReference type="ChEBI" id="CHEBI:57972"/>
        <dbReference type="EC" id="2.6.1.18"/>
    </reaction>
    <physiologicalReaction direction="right-to-left" evidence="24">
        <dbReference type="Rhea" id="RHEA:14079"/>
    </physiologicalReaction>
</comment>
<dbReference type="PANTHER" id="PTHR45688:SF3">
    <property type="entry name" value="ALANINE--GLYOXYLATE AMINOTRANSFERASE 2, MITOCHONDRIAL"/>
    <property type="match status" value="1"/>
</dbReference>
<comment type="catalytic activity">
    <reaction evidence="33">
        <text>N(omega)-methyl-L-arginine + glyoxylate = 5-(3-methylguanidino)-2-oxopentanoate + glycine</text>
        <dbReference type="Rhea" id="RHEA:77323"/>
        <dbReference type="ChEBI" id="CHEBI:36655"/>
        <dbReference type="ChEBI" id="CHEBI:57305"/>
        <dbReference type="ChEBI" id="CHEBI:114953"/>
        <dbReference type="ChEBI" id="CHEBI:197314"/>
    </reaction>
</comment>
<evidence type="ECO:0000256" key="10">
    <source>
        <dbReference type="ARBA" id="ARBA00039130"/>
    </source>
</evidence>
<dbReference type="Proteomes" id="UP000694564">
    <property type="component" value="Chromosome 6"/>
</dbReference>
<evidence type="ECO:0000256" key="35">
    <source>
        <dbReference type="ARBA" id="ARBA00049480"/>
    </source>
</evidence>
<dbReference type="PANTHER" id="PTHR45688">
    <property type="match status" value="1"/>
</dbReference>